<dbReference type="AlphaFoldDB" id="A0A8H7DKH3"/>
<sequence length="451" mass="49123">MLSLGPGSACDVCLDPFGAESKAPCSITCGHVFCVNCLQQVSRLTCPLCRVPFDTRYTIRLHIDLDNISPSSPDIALPSNADDGARHLQNRITDLATNGATEAQSTQLREECKRFLQSVPKGMYSDLLTSYKMLAYMCHVKRNFLDQGREFKTVSQEVDRLKAALEVLKIEKRNLEQALSTERENFSSERERLHMQLDNAQAQMQLLTEQVSNDTAQNQLILLNEEIQRLRSETEFSSPEGESPTDFCDSPSQLPPSISVVESDSDAIDTSAPFLTPWEGFGEPKALTDDKLSEDPPSHYVKPNSGYCGAAGCPHSCDCVPFILFSPGSRDAAAANFGRSNTLDGSVSAVLGPIGAPSGLSLALKQARARSRSRSHSRPRSRSLSRAPSPSKRIPTPPSGSPIPSMSASIPILNPHYELRGQLQDILRDPAISSSLPNMPPLSFPVIPALS</sequence>
<accession>A0A8H7DKH3</accession>
<dbReference type="InterPro" id="IPR013083">
    <property type="entry name" value="Znf_RING/FYVE/PHD"/>
</dbReference>
<dbReference type="InterPro" id="IPR001841">
    <property type="entry name" value="Znf_RING"/>
</dbReference>
<evidence type="ECO:0000259" key="6">
    <source>
        <dbReference type="PROSITE" id="PS50089"/>
    </source>
</evidence>
<keyword evidence="3" id="KW-0862">Zinc</keyword>
<evidence type="ECO:0000256" key="2">
    <source>
        <dbReference type="ARBA" id="ARBA00022771"/>
    </source>
</evidence>
<proteinExistence type="predicted"/>
<evidence type="ECO:0000256" key="1">
    <source>
        <dbReference type="ARBA" id="ARBA00022723"/>
    </source>
</evidence>
<keyword evidence="1" id="KW-0479">Metal-binding</keyword>
<keyword evidence="8" id="KW-1185">Reference proteome</keyword>
<dbReference type="PROSITE" id="PS50089">
    <property type="entry name" value="ZF_RING_2"/>
    <property type="match status" value="1"/>
</dbReference>
<dbReference type="OrthoDB" id="6105938at2759"/>
<gene>
    <name evidence="7" type="ORF">MSAN_00173600</name>
</gene>
<dbReference type="SMART" id="SM00184">
    <property type="entry name" value="RING"/>
    <property type="match status" value="1"/>
</dbReference>
<comment type="caution">
    <text evidence="7">The sequence shown here is derived from an EMBL/GenBank/DDBJ whole genome shotgun (WGS) entry which is preliminary data.</text>
</comment>
<organism evidence="7 8">
    <name type="scientific">Mycena sanguinolenta</name>
    <dbReference type="NCBI Taxonomy" id="230812"/>
    <lineage>
        <taxon>Eukaryota</taxon>
        <taxon>Fungi</taxon>
        <taxon>Dikarya</taxon>
        <taxon>Basidiomycota</taxon>
        <taxon>Agaricomycotina</taxon>
        <taxon>Agaricomycetes</taxon>
        <taxon>Agaricomycetidae</taxon>
        <taxon>Agaricales</taxon>
        <taxon>Marasmiineae</taxon>
        <taxon>Mycenaceae</taxon>
        <taxon>Mycena</taxon>
    </lineage>
</organism>
<dbReference type="InterPro" id="IPR017907">
    <property type="entry name" value="Znf_RING_CS"/>
</dbReference>
<reference evidence="7" key="1">
    <citation type="submission" date="2020-05" db="EMBL/GenBank/DDBJ databases">
        <title>Mycena genomes resolve the evolution of fungal bioluminescence.</title>
        <authorList>
            <person name="Tsai I.J."/>
        </authorList>
    </citation>
    <scope>NUCLEOTIDE SEQUENCE</scope>
    <source>
        <strain evidence="7">160909Yilan</strain>
    </source>
</reference>
<dbReference type="EMBL" id="JACAZH010000001">
    <property type="protein sequence ID" value="KAF7377515.1"/>
    <property type="molecule type" value="Genomic_DNA"/>
</dbReference>
<feature type="region of interest" description="Disordered" evidence="5">
    <location>
        <begin position="231"/>
        <end position="255"/>
    </location>
</feature>
<evidence type="ECO:0000256" key="5">
    <source>
        <dbReference type="SAM" id="MobiDB-lite"/>
    </source>
</evidence>
<keyword evidence="2 4" id="KW-0863">Zinc-finger</keyword>
<dbReference type="InterPro" id="IPR050143">
    <property type="entry name" value="TRIM/RBCC"/>
</dbReference>
<evidence type="ECO:0000256" key="3">
    <source>
        <dbReference type="ARBA" id="ARBA00022833"/>
    </source>
</evidence>
<feature type="compositionally biased region" description="Basic residues" evidence="5">
    <location>
        <begin position="367"/>
        <end position="383"/>
    </location>
</feature>
<feature type="compositionally biased region" description="Low complexity" evidence="5">
    <location>
        <begin position="384"/>
        <end position="394"/>
    </location>
</feature>
<protein>
    <submittedName>
        <fullName evidence="7">RING-type domain-containing protein</fullName>
    </submittedName>
</protein>
<dbReference type="Pfam" id="PF14634">
    <property type="entry name" value="zf-RING_5"/>
    <property type="match status" value="1"/>
</dbReference>
<evidence type="ECO:0000256" key="4">
    <source>
        <dbReference type="PROSITE-ProRule" id="PRU00175"/>
    </source>
</evidence>
<dbReference type="Gene3D" id="3.30.40.10">
    <property type="entry name" value="Zinc/RING finger domain, C3HC4 (zinc finger)"/>
    <property type="match status" value="1"/>
</dbReference>
<name>A0A8H7DKH3_9AGAR</name>
<dbReference type="GO" id="GO:0008270">
    <property type="term" value="F:zinc ion binding"/>
    <property type="evidence" value="ECO:0007669"/>
    <property type="project" value="UniProtKB-KW"/>
</dbReference>
<feature type="domain" description="RING-type" evidence="6">
    <location>
        <begin position="10"/>
        <end position="50"/>
    </location>
</feature>
<dbReference type="SUPFAM" id="SSF57850">
    <property type="entry name" value="RING/U-box"/>
    <property type="match status" value="1"/>
</dbReference>
<evidence type="ECO:0000313" key="7">
    <source>
        <dbReference type="EMBL" id="KAF7377515.1"/>
    </source>
</evidence>
<evidence type="ECO:0000313" key="8">
    <source>
        <dbReference type="Proteomes" id="UP000623467"/>
    </source>
</evidence>
<feature type="region of interest" description="Disordered" evidence="5">
    <location>
        <begin position="362"/>
        <end position="407"/>
    </location>
</feature>
<dbReference type="PROSITE" id="PS00518">
    <property type="entry name" value="ZF_RING_1"/>
    <property type="match status" value="1"/>
</dbReference>
<dbReference type="PANTHER" id="PTHR24103">
    <property type="entry name" value="E3 UBIQUITIN-PROTEIN LIGASE TRIM"/>
    <property type="match status" value="1"/>
</dbReference>
<dbReference type="Proteomes" id="UP000623467">
    <property type="component" value="Unassembled WGS sequence"/>
</dbReference>